<dbReference type="Proteomes" id="UP000267821">
    <property type="component" value="Unassembled WGS sequence"/>
</dbReference>
<gene>
    <name evidence="3" type="ORF">L211DRAFT_809514</name>
</gene>
<sequence>MADTAAATNPSAPDPATKHKRTTSTAIAGVYTASELEAEQKSLEIAKDIQKLNWKINTSPTTLQEPDILKKMATTPPMSKLELKFPMGLTVTARNKKGITIKDCLDVIWKQFRKKADDELDMPILAGFVFDHEDYGFGTLGVICKKESDAPQKKKKEK</sequence>
<keyword evidence="4" id="KW-1185">Reference proteome</keyword>
<protein>
    <recommendedName>
        <fullName evidence="2">DUF6699 domain-containing protein</fullName>
    </recommendedName>
</protein>
<feature type="domain" description="DUF6699" evidence="2">
    <location>
        <begin position="53"/>
        <end position="119"/>
    </location>
</feature>
<proteinExistence type="predicted"/>
<evidence type="ECO:0000313" key="4">
    <source>
        <dbReference type="Proteomes" id="UP000267821"/>
    </source>
</evidence>
<name>A0A3N4LK82_9PEZI</name>
<dbReference type="InterPro" id="IPR046522">
    <property type="entry name" value="DUF6699"/>
</dbReference>
<dbReference type="OrthoDB" id="5363135at2759"/>
<dbReference type="EMBL" id="ML121547">
    <property type="protein sequence ID" value="RPB23304.1"/>
    <property type="molecule type" value="Genomic_DNA"/>
</dbReference>
<organism evidence="3 4">
    <name type="scientific">Terfezia boudieri ATCC MYA-4762</name>
    <dbReference type="NCBI Taxonomy" id="1051890"/>
    <lineage>
        <taxon>Eukaryota</taxon>
        <taxon>Fungi</taxon>
        <taxon>Dikarya</taxon>
        <taxon>Ascomycota</taxon>
        <taxon>Pezizomycotina</taxon>
        <taxon>Pezizomycetes</taxon>
        <taxon>Pezizales</taxon>
        <taxon>Pezizaceae</taxon>
        <taxon>Terfezia</taxon>
    </lineage>
</organism>
<dbReference type="Pfam" id="PF20415">
    <property type="entry name" value="DUF6699"/>
    <property type="match status" value="1"/>
</dbReference>
<evidence type="ECO:0000313" key="3">
    <source>
        <dbReference type="EMBL" id="RPB23304.1"/>
    </source>
</evidence>
<dbReference type="InParanoid" id="A0A3N4LK82"/>
<accession>A0A3N4LK82</accession>
<feature type="compositionally biased region" description="Polar residues" evidence="1">
    <location>
        <begin position="1"/>
        <end position="11"/>
    </location>
</feature>
<evidence type="ECO:0000259" key="2">
    <source>
        <dbReference type="Pfam" id="PF20415"/>
    </source>
</evidence>
<dbReference type="AlphaFoldDB" id="A0A3N4LK82"/>
<evidence type="ECO:0000256" key="1">
    <source>
        <dbReference type="SAM" id="MobiDB-lite"/>
    </source>
</evidence>
<reference evidence="3 4" key="1">
    <citation type="journal article" date="2018" name="Nat. Ecol. Evol.">
        <title>Pezizomycetes genomes reveal the molecular basis of ectomycorrhizal truffle lifestyle.</title>
        <authorList>
            <person name="Murat C."/>
            <person name="Payen T."/>
            <person name="Noel B."/>
            <person name="Kuo A."/>
            <person name="Morin E."/>
            <person name="Chen J."/>
            <person name="Kohler A."/>
            <person name="Krizsan K."/>
            <person name="Balestrini R."/>
            <person name="Da Silva C."/>
            <person name="Montanini B."/>
            <person name="Hainaut M."/>
            <person name="Levati E."/>
            <person name="Barry K.W."/>
            <person name="Belfiori B."/>
            <person name="Cichocki N."/>
            <person name="Clum A."/>
            <person name="Dockter R.B."/>
            <person name="Fauchery L."/>
            <person name="Guy J."/>
            <person name="Iotti M."/>
            <person name="Le Tacon F."/>
            <person name="Lindquist E.A."/>
            <person name="Lipzen A."/>
            <person name="Malagnac F."/>
            <person name="Mello A."/>
            <person name="Molinier V."/>
            <person name="Miyauchi S."/>
            <person name="Poulain J."/>
            <person name="Riccioni C."/>
            <person name="Rubini A."/>
            <person name="Sitrit Y."/>
            <person name="Splivallo R."/>
            <person name="Traeger S."/>
            <person name="Wang M."/>
            <person name="Zifcakova L."/>
            <person name="Wipf D."/>
            <person name="Zambonelli A."/>
            <person name="Paolocci F."/>
            <person name="Nowrousian M."/>
            <person name="Ottonello S."/>
            <person name="Baldrian P."/>
            <person name="Spatafora J.W."/>
            <person name="Henrissat B."/>
            <person name="Nagy L.G."/>
            <person name="Aury J.M."/>
            <person name="Wincker P."/>
            <person name="Grigoriev I.V."/>
            <person name="Bonfante P."/>
            <person name="Martin F.M."/>
        </authorList>
    </citation>
    <scope>NUCLEOTIDE SEQUENCE [LARGE SCALE GENOMIC DNA]</scope>
    <source>
        <strain evidence="3 4">ATCC MYA-4762</strain>
    </source>
</reference>
<feature type="region of interest" description="Disordered" evidence="1">
    <location>
        <begin position="1"/>
        <end position="23"/>
    </location>
</feature>